<feature type="signal peptide" evidence="4">
    <location>
        <begin position="1"/>
        <end position="30"/>
    </location>
</feature>
<evidence type="ECO:0000256" key="1">
    <source>
        <dbReference type="ARBA" id="ARBA00005147"/>
    </source>
</evidence>
<keyword evidence="3" id="KW-0560">Oxidoreductase</keyword>
<dbReference type="GO" id="GO:0003885">
    <property type="term" value="F:D-arabinono-1,4-lactone oxidase activity"/>
    <property type="evidence" value="ECO:0007669"/>
    <property type="project" value="InterPro"/>
</dbReference>
<reference evidence="6" key="1">
    <citation type="journal article" date="2023" name="Plant J.">
        <title>The genome of the king protea, Protea cynaroides.</title>
        <authorList>
            <person name="Chang J."/>
            <person name="Duong T.A."/>
            <person name="Schoeman C."/>
            <person name="Ma X."/>
            <person name="Roodt D."/>
            <person name="Barker N."/>
            <person name="Li Z."/>
            <person name="Van de Peer Y."/>
            <person name="Mizrachi E."/>
        </authorList>
    </citation>
    <scope>NUCLEOTIDE SEQUENCE</scope>
    <source>
        <tissue evidence="6">Young leaves</tissue>
    </source>
</reference>
<dbReference type="AlphaFoldDB" id="A0A9Q0GXS8"/>
<feature type="chain" id="PRO_5040377045" description="D-arabinono-1,4-lactone oxidase C-terminal domain-containing protein" evidence="4">
    <location>
        <begin position="31"/>
        <end position="431"/>
    </location>
</feature>
<evidence type="ECO:0000259" key="5">
    <source>
        <dbReference type="Pfam" id="PF04030"/>
    </source>
</evidence>
<dbReference type="Gene3D" id="3.30.70.2520">
    <property type="match status" value="1"/>
</dbReference>
<dbReference type="Proteomes" id="UP001141806">
    <property type="component" value="Unassembled WGS sequence"/>
</dbReference>
<comment type="pathway">
    <text evidence="1">Cofactor biosynthesis; L-ascorbate biosynthesis.</text>
</comment>
<evidence type="ECO:0000313" key="6">
    <source>
        <dbReference type="EMBL" id="KAJ4954986.1"/>
    </source>
</evidence>
<evidence type="ECO:0000256" key="2">
    <source>
        <dbReference type="ARBA" id="ARBA00005466"/>
    </source>
</evidence>
<keyword evidence="7" id="KW-1185">Reference proteome</keyword>
<evidence type="ECO:0000256" key="3">
    <source>
        <dbReference type="ARBA" id="ARBA00023002"/>
    </source>
</evidence>
<evidence type="ECO:0000313" key="7">
    <source>
        <dbReference type="Proteomes" id="UP001141806"/>
    </source>
</evidence>
<evidence type="ECO:0000256" key="4">
    <source>
        <dbReference type="SAM" id="SignalP"/>
    </source>
</evidence>
<dbReference type="PANTHER" id="PTHR13878">
    <property type="entry name" value="GULONOLACTONE OXIDASE"/>
    <property type="match status" value="1"/>
</dbReference>
<sequence>MGKANSIKTSGVVVVFRSQFLYLLLCTVRCGPPADPIMCFSQSRTSNCTITNSYGAYPDRRVCRAADIMYPTSEEELVSVVAKGTMSKRKMKVVARYSHSIPELVCPDGEEGLLISTRYLNRTLFPCVTLRLERLFKRSITFLVKNDSDLGDQKVVYRIDDRVYSNDSGNGQFDFIGFQSSQSLALAIIRSSEENQESTSNADGKCVDAKSTTWILVNRAYGQMNNDIGFTGYPVVGYHNRLQASGICLDSPEDGHTTVCPWDPRGKAQFFHQTTFSVGLSKVKSFIQDVQKLRELEPKALCGLELYNGILMRYVKASTAYLGKQEVAVDFEMTYYRSSDLLRPRLYEDILEEIEQIGLFKYGGLPHWGKNRNLAFNGAINMYGRNAEAFLRMKQRYDPRGLFSSEWTDKVLGIQNTNEVTILEEGCVRIV</sequence>
<name>A0A9Q0GXS8_9MAGN</name>
<comment type="similarity">
    <text evidence="2">Belongs to the oxygen-dependent FAD-linked oxidoreductase family.</text>
</comment>
<gene>
    <name evidence="6" type="ORF">NE237_011769</name>
</gene>
<organism evidence="6 7">
    <name type="scientific">Protea cynaroides</name>
    <dbReference type="NCBI Taxonomy" id="273540"/>
    <lineage>
        <taxon>Eukaryota</taxon>
        <taxon>Viridiplantae</taxon>
        <taxon>Streptophyta</taxon>
        <taxon>Embryophyta</taxon>
        <taxon>Tracheophyta</taxon>
        <taxon>Spermatophyta</taxon>
        <taxon>Magnoliopsida</taxon>
        <taxon>Proteales</taxon>
        <taxon>Proteaceae</taxon>
        <taxon>Protea</taxon>
    </lineage>
</organism>
<dbReference type="InterPro" id="IPR007173">
    <property type="entry name" value="ALO_C"/>
</dbReference>
<dbReference type="Pfam" id="PF04030">
    <property type="entry name" value="ALO"/>
    <property type="match status" value="1"/>
</dbReference>
<protein>
    <recommendedName>
        <fullName evidence="5">D-arabinono-1,4-lactone oxidase C-terminal domain-containing protein</fullName>
    </recommendedName>
</protein>
<accession>A0A9Q0GXS8</accession>
<dbReference type="OrthoDB" id="610608at2759"/>
<dbReference type="GO" id="GO:0016020">
    <property type="term" value="C:membrane"/>
    <property type="evidence" value="ECO:0007669"/>
    <property type="project" value="InterPro"/>
</dbReference>
<comment type="caution">
    <text evidence="6">The sequence shown here is derived from an EMBL/GenBank/DDBJ whole genome shotgun (WGS) entry which is preliminary data.</text>
</comment>
<dbReference type="EMBL" id="JAMYWD010000011">
    <property type="protein sequence ID" value="KAJ4954986.1"/>
    <property type="molecule type" value="Genomic_DNA"/>
</dbReference>
<dbReference type="PANTHER" id="PTHR13878:SF67">
    <property type="entry name" value="L-GULONOLACTONE OXIDASE 5"/>
    <property type="match status" value="1"/>
</dbReference>
<proteinExistence type="inferred from homology"/>
<keyword evidence="4" id="KW-0732">Signal</keyword>
<dbReference type="InterPro" id="IPR050432">
    <property type="entry name" value="FAD-linked_Oxidoreductases_BP"/>
</dbReference>
<feature type="domain" description="D-arabinono-1,4-lactone oxidase C-terminal" evidence="5">
    <location>
        <begin position="271"/>
        <end position="411"/>
    </location>
</feature>